<feature type="transmembrane region" description="Helical" evidence="1">
    <location>
        <begin position="42"/>
        <end position="63"/>
    </location>
</feature>
<feature type="transmembrane region" description="Helical" evidence="1">
    <location>
        <begin position="166"/>
        <end position="184"/>
    </location>
</feature>
<accession>A0A4R2RSJ6</accession>
<keyword evidence="1" id="KW-0472">Membrane</keyword>
<organism evidence="2 3">
    <name type="scientific">Heliophilum fasciatum</name>
    <dbReference type="NCBI Taxonomy" id="35700"/>
    <lineage>
        <taxon>Bacteria</taxon>
        <taxon>Bacillati</taxon>
        <taxon>Bacillota</taxon>
        <taxon>Clostridia</taxon>
        <taxon>Eubacteriales</taxon>
        <taxon>Heliobacteriaceae</taxon>
        <taxon>Heliophilum</taxon>
    </lineage>
</organism>
<sequence length="198" mass="22686">MAVVLPPWDVRRHIGICTWLPSRYLWSAVHLLMGFPPLPYRSAHFCLFFFIVSGYPSPALAGFRSGQADRFRLMLIRPPSCERSCIFRPLFCRKEPSIAFAARQQWLSLCLPQLQPVDALPQSGSGQLPGDAQNIQKHFRSSRASQHRFTTPNGTASFTHNLITYILYRGLFSFFWHLLIWGFYPDSSREVSSCMSMP</sequence>
<gene>
    <name evidence="2" type="ORF">EDD73_105137</name>
</gene>
<keyword evidence="1" id="KW-1133">Transmembrane helix</keyword>
<name>A0A4R2RSJ6_9FIRM</name>
<evidence type="ECO:0000313" key="2">
    <source>
        <dbReference type="EMBL" id="TCP67242.1"/>
    </source>
</evidence>
<protein>
    <submittedName>
        <fullName evidence="2">Uncharacterized protein</fullName>
    </submittedName>
</protein>
<proteinExistence type="predicted"/>
<keyword evidence="3" id="KW-1185">Reference proteome</keyword>
<evidence type="ECO:0000313" key="3">
    <source>
        <dbReference type="Proteomes" id="UP000294813"/>
    </source>
</evidence>
<comment type="caution">
    <text evidence="2">The sequence shown here is derived from an EMBL/GenBank/DDBJ whole genome shotgun (WGS) entry which is preliminary data.</text>
</comment>
<reference evidence="2 3" key="1">
    <citation type="submission" date="2019-03" db="EMBL/GenBank/DDBJ databases">
        <title>Genomic Encyclopedia of Type Strains, Phase IV (KMG-IV): sequencing the most valuable type-strain genomes for metagenomic binning, comparative biology and taxonomic classification.</title>
        <authorList>
            <person name="Goeker M."/>
        </authorList>
    </citation>
    <scope>NUCLEOTIDE SEQUENCE [LARGE SCALE GENOMIC DNA]</scope>
    <source>
        <strain evidence="2 3">DSM 11170</strain>
    </source>
</reference>
<dbReference type="AlphaFoldDB" id="A0A4R2RSJ6"/>
<keyword evidence="1" id="KW-0812">Transmembrane</keyword>
<dbReference type="EMBL" id="SLXT01000005">
    <property type="protein sequence ID" value="TCP67242.1"/>
    <property type="molecule type" value="Genomic_DNA"/>
</dbReference>
<dbReference type="Proteomes" id="UP000294813">
    <property type="component" value="Unassembled WGS sequence"/>
</dbReference>
<evidence type="ECO:0000256" key="1">
    <source>
        <dbReference type="SAM" id="Phobius"/>
    </source>
</evidence>